<reference evidence="3 4" key="1">
    <citation type="journal article" date="2018" name="Nat. Ecol. Evol.">
        <title>Pezizomycetes genomes reveal the molecular basis of ectomycorrhizal truffle lifestyle.</title>
        <authorList>
            <person name="Murat C."/>
            <person name="Payen T."/>
            <person name="Noel B."/>
            <person name="Kuo A."/>
            <person name="Morin E."/>
            <person name="Chen J."/>
            <person name="Kohler A."/>
            <person name="Krizsan K."/>
            <person name="Balestrini R."/>
            <person name="Da Silva C."/>
            <person name="Montanini B."/>
            <person name="Hainaut M."/>
            <person name="Levati E."/>
            <person name="Barry K.W."/>
            <person name="Belfiori B."/>
            <person name="Cichocki N."/>
            <person name="Clum A."/>
            <person name="Dockter R.B."/>
            <person name="Fauchery L."/>
            <person name="Guy J."/>
            <person name="Iotti M."/>
            <person name="Le Tacon F."/>
            <person name="Lindquist E.A."/>
            <person name="Lipzen A."/>
            <person name="Malagnac F."/>
            <person name="Mello A."/>
            <person name="Molinier V."/>
            <person name="Miyauchi S."/>
            <person name="Poulain J."/>
            <person name="Riccioni C."/>
            <person name="Rubini A."/>
            <person name="Sitrit Y."/>
            <person name="Splivallo R."/>
            <person name="Traeger S."/>
            <person name="Wang M."/>
            <person name="Zifcakova L."/>
            <person name="Wipf D."/>
            <person name="Zambonelli A."/>
            <person name="Paolocci F."/>
            <person name="Nowrousian M."/>
            <person name="Ottonello S."/>
            <person name="Baldrian P."/>
            <person name="Spatafora J.W."/>
            <person name="Henrissat B."/>
            <person name="Nagy L.G."/>
            <person name="Aury J.M."/>
            <person name="Wincker P."/>
            <person name="Grigoriev I.V."/>
            <person name="Bonfante P."/>
            <person name="Martin F.M."/>
        </authorList>
    </citation>
    <scope>NUCLEOTIDE SEQUENCE [LARGE SCALE GENOMIC DNA]</scope>
    <source>
        <strain evidence="3 4">120613-1</strain>
    </source>
</reference>
<keyword evidence="2" id="KW-1133">Transmembrane helix</keyword>
<evidence type="ECO:0000256" key="1">
    <source>
        <dbReference type="SAM" id="MobiDB-lite"/>
    </source>
</evidence>
<sequence>MPAPPTEPFFTGPAPTPSATEEALPPTLVPEEGPATQTDSGNGWHPEETSRASSGRNKPNEEAPIQVATTTATTSTAVSPTRAPAVATESSTFNHTTSKISTSALVGILVALGVVFIAALVALACIKRKKHTSRRGTGSSRRRVPIDDEDGEEKAPPSYEAAVFGSTDNATWHEHYGIYVPPSQPEQPILQSPEPVHYVIHSPRPISTVSTTALNRLEPIVPPQQRPVSQEIIIFPHDSPVLGPQDDNLSLQAALRLSQQNNRVLYSQPTASGRFTENFDDSASIVSELTEEERIAVVEMV</sequence>
<feature type="region of interest" description="Disordered" evidence="1">
    <location>
        <begin position="130"/>
        <end position="158"/>
    </location>
</feature>
<dbReference type="Proteomes" id="UP000276215">
    <property type="component" value="Unassembled WGS sequence"/>
</dbReference>
<protein>
    <submittedName>
        <fullName evidence="3">Uncharacterized protein</fullName>
    </submittedName>
</protein>
<feature type="compositionally biased region" description="Low complexity" evidence="1">
    <location>
        <begin position="67"/>
        <end position="85"/>
    </location>
</feature>
<evidence type="ECO:0000256" key="2">
    <source>
        <dbReference type="SAM" id="Phobius"/>
    </source>
</evidence>
<keyword evidence="4" id="KW-1185">Reference proteome</keyword>
<proteinExistence type="predicted"/>
<feature type="transmembrane region" description="Helical" evidence="2">
    <location>
        <begin position="104"/>
        <end position="126"/>
    </location>
</feature>
<keyword evidence="2" id="KW-0812">Transmembrane</keyword>
<keyword evidence="2" id="KW-0472">Membrane</keyword>
<dbReference type="EMBL" id="ML120363">
    <property type="protein sequence ID" value="RPB03378.1"/>
    <property type="molecule type" value="Genomic_DNA"/>
</dbReference>
<dbReference type="AlphaFoldDB" id="A0A3N4K1H9"/>
<evidence type="ECO:0000313" key="3">
    <source>
        <dbReference type="EMBL" id="RPB03378.1"/>
    </source>
</evidence>
<organism evidence="3 4">
    <name type="scientific">Choiromyces venosus 120613-1</name>
    <dbReference type="NCBI Taxonomy" id="1336337"/>
    <lineage>
        <taxon>Eukaryota</taxon>
        <taxon>Fungi</taxon>
        <taxon>Dikarya</taxon>
        <taxon>Ascomycota</taxon>
        <taxon>Pezizomycotina</taxon>
        <taxon>Pezizomycetes</taxon>
        <taxon>Pezizales</taxon>
        <taxon>Tuberaceae</taxon>
        <taxon>Choiromyces</taxon>
    </lineage>
</organism>
<evidence type="ECO:0000313" key="4">
    <source>
        <dbReference type="Proteomes" id="UP000276215"/>
    </source>
</evidence>
<gene>
    <name evidence="3" type="ORF">L873DRAFT_1670703</name>
</gene>
<accession>A0A3N4K1H9</accession>
<dbReference type="OrthoDB" id="5401601at2759"/>
<name>A0A3N4K1H9_9PEZI</name>
<feature type="region of interest" description="Disordered" evidence="1">
    <location>
        <begin position="1"/>
        <end position="94"/>
    </location>
</feature>